<proteinExistence type="inferred from homology"/>
<feature type="domain" description="Ca3427-like PBP 2" evidence="4">
    <location>
        <begin position="87"/>
        <end position="179"/>
    </location>
</feature>
<evidence type="ECO:0000256" key="1">
    <source>
        <dbReference type="ARBA" id="ARBA00004418"/>
    </source>
</evidence>
<comment type="similarity">
    <text evidence="2">Belongs to the bacterial solute-binding protein SsuA/TauA family.</text>
</comment>
<evidence type="ECO:0000256" key="3">
    <source>
        <dbReference type="ARBA" id="ARBA00022729"/>
    </source>
</evidence>
<evidence type="ECO:0000313" key="5">
    <source>
        <dbReference type="EMBL" id="MRX65900.1"/>
    </source>
</evidence>
<dbReference type="Pfam" id="PF22384">
    <property type="entry name" value="PBP2_Ca3427_like"/>
    <property type="match status" value="1"/>
</dbReference>
<dbReference type="Gene3D" id="3.40.190.10">
    <property type="entry name" value="Periplasmic binding protein-like II"/>
    <property type="match status" value="2"/>
</dbReference>
<dbReference type="PANTHER" id="PTHR30024">
    <property type="entry name" value="ALIPHATIC SULFONATES-BINDING PROTEIN-RELATED"/>
    <property type="match status" value="1"/>
</dbReference>
<dbReference type="EMBL" id="WKJH01000030">
    <property type="protein sequence ID" value="MRX65900.1"/>
    <property type="molecule type" value="Genomic_DNA"/>
</dbReference>
<dbReference type="Proteomes" id="UP000443153">
    <property type="component" value="Unassembled WGS sequence"/>
</dbReference>
<dbReference type="GO" id="GO:0042597">
    <property type="term" value="C:periplasmic space"/>
    <property type="evidence" value="ECO:0007669"/>
    <property type="project" value="UniProtKB-SubCell"/>
</dbReference>
<evidence type="ECO:0000259" key="4">
    <source>
        <dbReference type="Pfam" id="PF22384"/>
    </source>
</evidence>
<dbReference type="OrthoDB" id="6191474at2"/>
<dbReference type="InterPro" id="IPR054364">
    <property type="entry name" value="Ca3427-like_PBP2"/>
</dbReference>
<dbReference type="RefSeq" id="WP_154369194.1">
    <property type="nucleotide sequence ID" value="NZ_WKJH01000030.1"/>
</dbReference>
<dbReference type="CDD" id="cd13637">
    <property type="entry name" value="PBP2_Ca3427_like"/>
    <property type="match status" value="1"/>
</dbReference>
<name>A0A6I2MTS9_9FLAO</name>
<accession>A0A6I2MTS9</accession>
<protein>
    <submittedName>
        <fullName evidence="5">ABC transporter substrate-binding protein</fullName>
    </submittedName>
</protein>
<keyword evidence="3" id="KW-0732">Signal</keyword>
<evidence type="ECO:0000313" key="6">
    <source>
        <dbReference type="Proteomes" id="UP000443153"/>
    </source>
</evidence>
<comment type="caution">
    <text evidence="5">The sequence shown here is derived from an EMBL/GenBank/DDBJ whole genome shotgun (WGS) entry which is preliminary data.</text>
</comment>
<dbReference type="SUPFAM" id="SSF53850">
    <property type="entry name" value="Periplasmic binding protein-like II"/>
    <property type="match status" value="1"/>
</dbReference>
<dbReference type="AlphaFoldDB" id="A0A6I2MTS9"/>
<dbReference type="PANTHER" id="PTHR30024:SF47">
    <property type="entry name" value="TAURINE-BINDING PERIPLASMIC PROTEIN"/>
    <property type="match status" value="1"/>
</dbReference>
<evidence type="ECO:0000256" key="2">
    <source>
        <dbReference type="ARBA" id="ARBA00010742"/>
    </source>
</evidence>
<sequence length="284" mass="32358">MKKVKIVGVPEHFNMPWHLAIEEGAFEERGIDLEWTDIPEGTGKMCQMLQNEDTDLAIILTEGLVKSITEGNPSKIVQEYIASPLRWGIHVGAKSSYTSIDDLVGSKAAISRFGSGSHLMAYVNAQSEGWDTEKLQFEVINNLNGAIEALTEGTADYFMWEHFTTKPLVDKQIFRRLGDCPTPWPCFVIAATDRFIEENTSTLKHILEIINIYTADFKRIPSIDRTLANRYEQQLEDIQEWLSLTRWSQSQISEETIKGVQETLLQLQLIQEQKPFQDITFTKS</sequence>
<reference evidence="5 6" key="1">
    <citation type="submission" date="2019-11" db="EMBL/GenBank/DDBJ databases">
        <title>Maribacter lutea sp. nov., a marine bacterium isolated from intertidal sand.</title>
        <authorList>
            <person name="Liu A."/>
        </authorList>
    </citation>
    <scope>NUCLEOTIDE SEQUENCE [LARGE SCALE GENOMIC DNA]</scope>
    <source>
        <strain evidence="5 6">RZ05</strain>
    </source>
</reference>
<gene>
    <name evidence="5" type="ORF">GJ691_17250</name>
</gene>
<comment type="subcellular location">
    <subcellularLocation>
        <location evidence="1">Periplasm</location>
    </subcellularLocation>
</comment>
<keyword evidence="6" id="KW-1185">Reference proteome</keyword>
<organism evidence="5 6">
    <name type="scientific">Maribacter luteus</name>
    <dbReference type="NCBI Taxonomy" id="2594478"/>
    <lineage>
        <taxon>Bacteria</taxon>
        <taxon>Pseudomonadati</taxon>
        <taxon>Bacteroidota</taxon>
        <taxon>Flavobacteriia</taxon>
        <taxon>Flavobacteriales</taxon>
        <taxon>Flavobacteriaceae</taxon>
        <taxon>Maribacter</taxon>
    </lineage>
</organism>